<dbReference type="RefSeq" id="WP_131866500.1">
    <property type="nucleotide sequence ID" value="NZ_SMCR01000008.1"/>
</dbReference>
<dbReference type="InterPro" id="IPR036388">
    <property type="entry name" value="WH-like_DNA-bd_sf"/>
</dbReference>
<evidence type="ECO:0000256" key="3">
    <source>
        <dbReference type="ARBA" id="ARBA00023125"/>
    </source>
</evidence>
<dbReference type="GO" id="GO:0043565">
    <property type="term" value="F:sequence-specific DNA binding"/>
    <property type="evidence" value="ECO:0007669"/>
    <property type="project" value="TreeGrafter"/>
</dbReference>
<dbReference type="SUPFAM" id="SSF53850">
    <property type="entry name" value="Periplasmic binding protein-like II"/>
    <property type="match status" value="1"/>
</dbReference>
<dbReference type="GO" id="GO:0010628">
    <property type="term" value="P:positive regulation of gene expression"/>
    <property type="evidence" value="ECO:0007669"/>
    <property type="project" value="TreeGrafter"/>
</dbReference>
<sequence length="325" mass="35459">MSKLPALSDMDIRQLEAFSSVIKHGGVTAAARALNRSQPSVTRMIQELEMAIGYSLFTRSGPRIRPTSQALRLHEYVEHALIALHQINQRALEIGREEQSPLIIACTSAMASGLVPAALKRVNTDQPVHLLNDSAEQTMHAVINGVAEIGICSLPLEHSGVTLHGIGKSRCVLVVNQDDPLAADNPVSLASLADRPLISPYHPYRLRHRFERSLKNSHLNLKHAVETNSSVNILSCVRAGLGVAIVEPITAYGVPVAGVAVRELDIDIPYYFGIVTPQGKPIRPAVLLLIDAVQQVAAAMLTEFSWLGPEHHKQVMSQLRHEAER</sequence>
<keyword evidence="2" id="KW-0805">Transcription regulation</keyword>
<evidence type="ECO:0000256" key="2">
    <source>
        <dbReference type="ARBA" id="ARBA00023015"/>
    </source>
</evidence>
<dbReference type="InterPro" id="IPR036390">
    <property type="entry name" value="WH_DNA-bd_sf"/>
</dbReference>
<keyword evidence="7" id="KW-1185">Reference proteome</keyword>
<dbReference type="Pfam" id="PF00126">
    <property type="entry name" value="HTH_1"/>
    <property type="match status" value="1"/>
</dbReference>
<dbReference type="AlphaFoldDB" id="A0A4V2W3X3"/>
<dbReference type="InterPro" id="IPR005119">
    <property type="entry name" value="LysR_subst-bd"/>
</dbReference>
<dbReference type="PRINTS" id="PR00039">
    <property type="entry name" value="HTHLYSR"/>
</dbReference>
<dbReference type="GO" id="GO:0003700">
    <property type="term" value="F:DNA-binding transcription factor activity"/>
    <property type="evidence" value="ECO:0007669"/>
    <property type="project" value="InterPro"/>
</dbReference>
<dbReference type="OrthoDB" id="196624at2"/>
<dbReference type="SUPFAM" id="SSF46785">
    <property type="entry name" value="Winged helix' DNA-binding domain"/>
    <property type="match status" value="1"/>
</dbReference>
<dbReference type="PANTHER" id="PTHR30427:SF1">
    <property type="entry name" value="TRANSCRIPTIONAL ACTIVATOR PROTEIN LYSR"/>
    <property type="match status" value="1"/>
</dbReference>
<dbReference type="EMBL" id="SMCR01000008">
    <property type="protein sequence ID" value="TCV93719.1"/>
    <property type="molecule type" value="Genomic_DNA"/>
</dbReference>
<organism evidence="6 7">
    <name type="scientific">Biostraticola tofi</name>
    <dbReference type="NCBI Taxonomy" id="466109"/>
    <lineage>
        <taxon>Bacteria</taxon>
        <taxon>Pseudomonadati</taxon>
        <taxon>Pseudomonadota</taxon>
        <taxon>Gammaproteobacteria</taxon>
        <taxon>Enterobacterales</taxon>
        <taxon>Bruguierivoracaceae</taxon>
        <taxon>Biostraticola</taxon>
    </lineage>
</organism>
<comment type="caution">
    <text evidence="6">The sequence shown here is derived from an EMBL/GenBank/DDBJ whole genome shotgun (WGS) entry which is preliminary data.</text>
</comment>
<dbReference type="PANTHER" id="PTHR30427">
    <property type="entry name" value="TRANSCRIPTIONAL ACTIVATOR PROTEIN LYSR"/>
    <property type="match status" value="1"/>
</dbReference>
<name>A0A4V2W3X3_9GAMM</name>
<evidence type="ECO:0000313" key="6">
    <source>
        <dbReference type="EMBL" id="TCV93719.1"/>
    </source>
</evidence>
<evidence type="ECO:0000313" key="7">
    <source>
        <dbReference type="Proteomes" id="UP000295719"/>
    </source>
</evidence>
<keyword evidence="3 6" id="KW-0238">DNA-binding</keyword>
<evidence type="ECO:0000259" key="5">
    <source>
        <dbReference type="PROSITE" id="PS50931"/>
    </source>
</evidence>
<dbReference type="Gene3D" id="1.10.10.10">
    <property type="entry name" value="Winged helix-like DNA-binding domain superfamily/Winged helix DNA-binding domain"/>
    <property type="match status" value="1"/>
</dbReference>
<accession>A0A4V2W3X3</accession>
<dbReference type="Gene3D" id="3.40.190.290">
    <property type="match status" value="1"/>
</dbReference>
<protein>
    <submittedName>
        <fullName evidence="6">DNA-binding transcriptional LysR family regulator</fullName>
    </submittedName>
</protein>
<keyword evidence="4" id="KW-0804">Transcription</keyword>
<dbReference type="Pfam" id="PF03466">
    <property type="entry name" value="LysR_substrate"/>
    <property type="match status" value="1"/>
</dbReference>
<proteinExistence type="inferred from homology"/>
<gene>
    <name evidence="6" type="ORF">EDC52_108102</name>
</gene>
<reference evidence="6 7" key="1">
    <citation type="submission" date="2019-03" db="EMBL/GenBank/DDBJ databases">
        <title>Genomic Encyclopedia of Type Strains, Phase IV (KMG-IV): sequencing the most valuable type-strain genomes for metagenomic binning, comparative biology and taxonomic classification.</title>
        <authorList>
            <person name="Goeker M."/>
        </authorList>
    </citation>
    <scope>NUCLEOTIDE SEQUENCE [LARGE SCALE GENOMIC DNA]</scope>
    <source>
        <strain evidence="6 7">DSM 19580</strain>
    </source>
</reference>
<evidence type="ECO:0000256" key="4">
    <source>
        <dbReference type="ARBA" id="ARBA00023163"/>
    </source>
</evidence>
<dbReference type="Proteomes" id="UP000295719">
    <property type="component" value="Unassembled WGS sequence"/>
</dbReference>
<comment type="similarity">
    <text evidence="1">Belongs to the LysR transcriptional regulatory family.</text>
</comment>
<dbReference type="PROSITE" id="PS50931">
    <property type="entry name" value="HTH_LYSR"/>
    <property type="match status" value="1"/>
</dbReference>
<evidence type="ECO:0000256" key="1">
    <source>
        <dbReference type="ARBA" id="ARBA00009437"/>
    </source>
</evidence>
<feature type="domain" description="HTH lysR-type" evidence="5">
    <location>
        <begin position="10"/>
        <end position="67"/>
    </location>
</feature>
<dbReference type="InterPro" id="IPR000847">
    <property type="entry name" value="LysR_HTH_N"/>
</dbReference>